<evidence type="ECO:0000256" key="2">
    <source>
        <dbReference type="ARBA" id="ARBA00022525"/>
    </source>
</evidence>
<organism evidence="8 9">
    <name type="scientific">Drosophila suzukii</name>
    <name type="common">Spotted-wing drosophila fruit fly</name>
    <dbReference type="NCBI Taxonomy" id="28584"/>
    <lineage>
        <taxon>Eukaryota</taxon>
        <taxon>Metazoa</taxon>
        <taxon>Ecdysozoa</taxon>
        <taxon>Arthropoda</taxon>
        <taxon>Hexapoda</taxon>
        <taxon>Insecta</taxon>
        <taxon>Pterygota</taxon>
        <taxon>Neoptera</taxon>
        <taxon>Endopterygota</taxon>
        <taxon>Diptera</taxon>
        <taxon>Brachycera</taxon>
        <taxon>Muscomorpha</taxon>
        <taxon>Ephydroidea</taxon>
        <taxon>Drosophilidae</taxon>
        <taxon>Drosophila</taxon>
        <taxon>Sophophora</taxon>
    </lineage>
</organism>
<sequence>MVKIKTYILMAFIAWNLNVSEAKSINADQKRKHRRLTDTSPSEDHVGNQLGPDVLRKTLPQLDLIEGKLTGLEKQLATQQSFLQETLNKTVSEDFVARLSRIEDQNRNIQQSILDQSAAQFNDRKRQISVIGRKMGNPQEALQEIGNKISQDLVKPLRRLVRLQADMETKIENLQRVIENITTGQHTSSLQIKRNIPQDFKGALDKMENSVEIMQIALTSMAHFVKIGTRYFYIETKVKQNWFKAKNSCREMGGYLAAIKNKEELDELDKNLIKPEHYWLGINDRDNEGVYVSDASGKKATFLRWQEKQPDNFRNNEDCINISSIAYLRRSMNDLPCEEEHYFICQFESEI</sequence>
<dbReference type="SMART" id="SM00034">
    <property type="entry name" value="CLECT"/>
    <property type="match status" value="1"/>
</dbReference>
<evidence type="ECO:0000256" key="4">
    <source>
        <dbReference type="ARBA" id="ARBA00022734"/>
    </source>
</evidence>
<name>A0AB39Z8U8_DROSZ</name>
<accession>A0AB39Z8U8</accession>
<protein>
    <recommendedName>
        <fullName evidence="7">C-type lectin domain-containing protein</fullName>
    </recommendedName>
</protein>
<feature type="signal peptide" evidence="6">
    <location>
        <begin position="1"/>
        <end position="22"/>
    </location>
</feature>
<evidence type="ECO:0000256" key="3">
    <source>
        <dbReference type="ARBA" id="ARBA00022729"/>
    </source>
</evidence>
<proteinExistence type="predicted"/>
<evidence type="ECO:0000313" key="9">
    <source>
        <dbReference type="RefSeq" id="XP_016930179.3"/>
    </source>
</evidence>
<dbReference type="PANTHER" id="PTHR22799:SF1">
    <property type="entry name" value="C-TYPE LECTIN DOMAIN FAMILY 11 MEMBER A"/>
    <property type="match status" value="1"/>
</dbReference>
<keyword evidence="2" id="KW-0964">Secreted</keyword>
<feature type="region of interest" description="Disordered" evidence="5">
    <location>
        <begin position="26"/>
        <end position="52"/>
    </location>
</feature>
<keyword evidence="4" id="KW-0430">Lectin</keyword>
<gene>
    <name evidence="9" type="primary">LOC108009920</name>
</gene>
<keyword evidence="8" id="KW-1185">Reference proteome</keyword>
<dbReference type="CDD" id="cd00037">
    <property type="entry name" value="CLECT"/>
    <property type="match status" value="1"/>
</dbReference>
<evidence type="ECO:0000256" key="5">
    <source>
        <dbReference type="SAM" id="MobiDB-lite"/>
    </source>
</evidence>
<evidence type="ECO:0000256" key="1">
    <source>
        <dbReference type="ARBA" id="ARBA00004613"/>
    </source>
</evidence>
<dbReference type="Gene3D" id="3.10.100.10">
    <property type="entry name" value="Mannose-Binding Protein A, subunit A"/>
    <property type="match status" value="1"/>
</dbReference>
<keyword evidence="3 6" id="KW-0732">Signal</keyword>
<dbReference type="Proteomes" id="UP001652628">
    <property type="component" value="Chromosome 2L"/>
</dbReference>
<dbReference type="PANTHER" id="PTHR22799">
    <property type="entry name" value="TETRANECTIN-RELATED"/>
    <property type="match status" value="1"/>
</dbReference>
<dbReference type="InterPro" id="IPR016186">
    <property type="entry name" value="C-type_lectin-like/link_sf"/>
</dbReference>
<feature type="chain" id="PRO_5046882994" description="C-type lectin domain-containing protein" evidence="6">
    <location>
        <begin position="23"/>
        <end position="351"/>
    </location>
</feature>
<dbReference type="SUPFAM" id="SSF56436">
    <property type="entry name" value="C-type lectin-like"/>
    <property type="match status" value="1"/>
</dbReference>
<dbReference type="InterPro" id="IPR001304">
    <property type="entry name" value="C-type_lectin-like"/>
</dbReference>
<comment type="subcellular location">
    <subcellularLocation>
        <location evidence="1">Secreted</location>
    </subcellularLocation>
</comment>
<evidence type="ECO:0000256" key="6">
    <source>
        <dbReference type="SAM" id="SignalP"/>
    </source>
</evidence>
<evidence type="ECO:0000259" key="7">
    <source>
        <dbReference type="PROSITE" id="PS50041"/>
    </source>
</evidence>
<reference evidence="9" key="1">
    <citation type="submission" date="2025-08" db="UniProtKB">
        <authorList>
            <consortium name="RefSeq"/>
        </authorList>
    </citation>
    <scope>IDENTIFICATION</scope>
</reference>
<dbReference type="RefSeq" id="XP_016930179.3">
    <property type="nucleotide sequence ID" value="XM_017074690.3"/>
</dbReference>
<dbReference type="InterPro" id="IPR016187">
    <property type="entry name" value="CTDL_fold"/>
</dbReference>
<feature type="domain" description="C-type lectin" evidence="7">
    <location>
        <begin position="227"/>
        <end position="346"/>
    </location>
</feature>
<dbReference type="GeneID" id="108009920"/>
<dbReference type="Pfam" id="PF00059">
    <property type="entry name" value="Lectin_C"/>
    <property type="match status" value="1"/>
</dbReference>
<dbReference type="InterPro" id="IPR051663">
    <property type="entry name" value="CLec_Tetranectin-domain"/>
</dbReference>
<evidence type="ECO:0000313" key="8">
    <source>
        <dbReference type="Proteomes" id="UP001652628"/>
    </source>
</evidence>
<dbReference type="AlphaFoldDB" id="A0AB39Z8U8"/>
<dbReference type="PROSITE" id="PS50041">
    <property type="entry name" value="C_TYPE_LECTIN_2"/>
    <property type="match status" value="1"/>
</dbReference>